<evidence type="ECO:0000256" key="1">
    <source>
        <dbReference type="ARBA" id="ARBA00023157"/>
    </source>
</evidence>
<dbReference type="Gene3D" id="3.40.30.10">
    <property type="entry name" value="Glutaredoxin"/>
    <property type="match status" value="1"/>
</dbReference>
<dbReference type="PANTHER" id="PTHR42852:SF17">
    <property type="entry name" value="THIOREDOXIN-LIKE PROTEIN HI_1115"/>
    <property type="match status" value="1"/>
</dbReference>
<keyword evidence="1" id="KW-1015">Disulfide bond</keyword>
<dbReference type="PROSITE" id="PS51352">
    <property type="entry name" value="THIOREDOXIN_2"/>
    <property type="match status" value="1"/>
</dbReference>
<dbReference type="InterPro" id="IPR036249">
    <property type="entry name" value="Thioredoxin-like_sf"/>
</dbReference>
<keyword evidence="4" id="KW-1185">Reference proteome</keyword>
<reference evidence="3" key="1">
    <citation type="submission" date="2022-06" db="EMBL/GenBank/DDBJ databases">
        <title>Alkalicoccobacillus porphyridii sp. nov., isolated from a marine red alga, Porphyridium purpureum and reclassification of Shouchella plakortidis and Shouchella gibsonii as Alkalicoccobacillus plakortidis comb. nov. and Alkalicoccobacillus gibsonii comb. nov.</title>
        <authorList>
            <person name="Kim K.H."/>
            <person name="Lee J.K."/>
            <person name="Han D.M."/>
            <person name="Baek J.H."/>
            <person name="Jeon C.O."/>
        </authorList>
    </citation>
    <scope>NUCLEOTIDE SEQUENCE</scope>
    <source>
        <strain evidence="3">DSM 19153</strain>
    </source>
</reference>
<sequence length="169" mass="19432">MKVYYSFYLRFVVALMIVLWIHMPVEAMANHSTGTQLESLAGSKHSLEDYQGKKAVVHFFATWCHPCQEEMPYIVSFSDRIEQNGVPFIPIHLTKLDSDLSQLQSFLTHYQASFDPWLDRSGGMMNQYHVVGIPTTLFLDENGNVEQRIDGMLPIDQAESFISRIKKEN</sequence>
<evidence type="ECO:0000313" key="3">
    <source>
        <dbReference type="EMBL" id="MCM2675065.1"/>
    </source>
</evidence>
<dbReference type="PANTHER" id="PTHR42852">
    <property type="entry name" value="THIOL:DISULFIDE INTERCHANGE PROTEIN DSBE"/>
    <property type="match status" value="1"/>
</dbReference>
<accession>A0ABT0XGN5</accession>
<evidence type="ECO:0000259" key="2">
    <source>
        <dbReference type="PROSITE" id="PS51352"/>
    </source>
</evidence>
<dbReference type="Pfam" id="PF00578">
    <property type="entry name" value="AhpC-TSA"/>
    <property type="match status" value="1"/>
</dbReference>
<feature type="domain" description="Thioredoxin" evidence="2">
    <location>
        <begin position="17"/>
        <end position="167"/>
    </location>
</feature>
<proteinExistence type="predicted"/>
<gene>
    <name evidence="3" type="ORF">NDM98_05900</name>
</gene>
<dbReference type="CDD" id="cd02966">
    <property type="entry name" value="TlpA_like_family"/>
    <property type="match status" value="1"/>
</dbReference>
<protein>
    <submittedName>
        <fullName evidence="3">TlpA family protein disulfide reductase</fullName>
    </submittedName>
</protein>
<evidence type="ECO:0000313" key="4">
    <source>
        <dbReference type="Proteomes" id="UP001203665"/>
    </source>
</evidence>
<name>A0ABT0XGN5_9BACI</name>
<dbReference type="RefSeq" id="WP_251605271.1">
    <property type="nucleotide sequence ID" value="NZ_JAMQJY010000001.1"/>
</dbReference>
<dbReference type="Proteomes" id="UP001203665">
    <property type="component" value="Unassembled WGS sequence"/>
</dbReference>
<dbReference type="EMBL" id="JAMQJY010000001">
    <property type="protein sequence ID" value="MCM2675065.1"/>
    <property type="molecule type" value="Genomic_DNA"/>
</dbReference>
<dbReference type="InterPro" id="IPR013766">
    <property type="entry name" value="Thioredoxin_domain"/>
</dbReference>
<organism evidence="3 4">
    <name type="scientific">Alkalicoccobacillus plakortidis</name>
    <dbReference type="NCBI Taxonomy" id="444060"/>
    <lineage>
        <taxon>Bacteria</taxon>
        <taxon>Bacillati</taxon>
        <taxon>Bacillota</taxon>
        <taxon>Bacilli</taxon>
        <taxon>Bacillales</taxon>
        <taxon>Bacillaceae</taxon>
        <taxon>Alkalicoccobacillus</taxon>
    </lineage>
</organism>
<dbReference type="InterPro" id="IPR000866">
    <property type="entry name" value="AhpC/TSA"/>
</dbReference>
<dbReference type="InterPro" id="IPR050553">
    <property type="entry name" value="Thioredoxin_ResA/DsbE_sf"/>
</dbReference>
<dbReference type="SUPFAM" id="SSF52833">
    <property type="entry name" value="Thioredoxin-like"/>
    <property type="match status" value="1"/>
</dbReference>
<comment type="caution">
    <text evidence="3">The sequence shown here is derived from an EMBL/GenBank/DDBJ whole genome shotgun (WGS) entry which is preliminary data.</text>
</comment>